<gene>
    <name evidence="2" type="ORF">LCGC14_2308520</name>
</gene>
<reference evidence="2" key="1">
    <citation type="journal article" date="2015" name="Nature">
        <title>Complex archaea that bridge the gap between prokaryotes and eukaryotes.</title>
        <authorList>
            <person name="Spang A."/>
            <person name="Saw J.H."/>
            <person name="Jorgensen S.L."/>
            <person name="Zaremba-Niedzwiedzka K."/>
            <person name="Martijn J."/>
            <person name="Lind A.E."/>
            <person name="van Eijk R."/>
            <person name="Schleper C."/>
            <person name="Guy L."/>
            <person name="Ettema T.J."/>
        </authorList>
    </citation>
    <scope>NUCLEOTIDE SEQUENCE</scope>
</reference>
<evidence type="ECO:0000313" key="2">
    <source>
        <dbReference type="EMBL" id="KKL50141.1"/>
    </source>
</evidence>
<dbReference type="EMBL" id="LAZR01032708">
    <property type="protein sequence ID" value="KKL50141.1"/>
    <property type="molecule type" value="Genomic_DNA"/>
</dbReference>
<accession>A0A0F9D8V1</accession>
<feature type="non-terminal residue" evidence="2">
    <location>
        <position position="1"/>
    </location>
</feature>
<feature type="compositionally biased region" description="Polar residues" evidence="1">
    <location>
        <begin position="7"/>
        <end position="22"/>
    </location>
</feature>
<evidence type="ECO:0000256" key="1">
    <source>
        <dbReference type="SAM" id="MobiDB-lite"/>
    </source>
</evidence>
<sequence>LYLCPSCSKSGSQEGSVPQNHSPEYAKLSKDKDPDDLQATDGDISHGVGKDLGSDIPLSDKVGKYGAYEGKDVAEAVRKLKEELYYNDLKEKVDKIFGEFK</sequence>
<feature type="region of interest" description="Disordered" evidence="1">
    <location>
        <begin position="1"/>
        <end position="52"/>
    </location>
</feature>
<comment type="caution">
    <text evidence="2">The sequence shown here is derived from an EMBL/GenBank/DDBJ whole genome shotgun (WGS) entry which is preliminary data.</text>
</comment>
<protein>
    <submittedName>
        <fullName evidence="2">Uncharacterized protein</fullName>
    </submittedName>
</protein>
<organism evidence="2">
    <name type="scientific">marine sediment metagenome</name>
    <dbReference type="NCBI Taxonomy" id="412755"/>
    <lineage>
        <taxon>unclassified sequences</taxon>
        <taxon>metagenomes</taxon>
        <taxon>ecological metagenomes</taxon>
    </lineage>
</organism>
<name>A0A0F9D8V1_9ZZZZ</name>
<dbReference type="AlphaFoldDB" id="A0A0F9D8V1"/>
<proteinExistence type="predicted"/>